<accession>A0ABY6N3H9</accession>
<name>A0ABY6N3H9_9ALTE</name>
<dbReference type="EC" id="3.1.2.4" evidence="2"/>
<sequence>MSPTSPVTFEEQQALNGYFIGVATLNSEKTLNALTLDMIDLLTHQLMQWSINDKLACVILQGTGDKAFCAGGDIIKLYESMKQSPNGPNPYAENFFTREYRLDYLIHTFSKPIICLGQGIVMGGGLGLFAGASHRVVTEHARIAMPEITIGLFPDVGGTWFLNKMPDNCGLYLGLTGASINATDALYLNLATHFIPSDNRSALLQQLKSADWSVATQSKDSVVDSILDKLADNTESIRPHAQVEAHQELINSVTSHSTLPDIVSAITDLKTDDKWLNRGISALRKGCPTTAKIVYHQITQGHRLSLKEVFKSELIIAIQCTRHPDFPEGVRALLIDKDNAPNWFFKDVDSVTEAWLNQHLTPPWPDNHHPLKNL</sequence>
<evidence type="ECO:0000256" key="3">
    <source>
        <dbReference type="ARBA" id="ARBA00022801"/>
    </source>
</evidence>
<dbReference type="SUPFAM" id="SSF52096">
    <property type="entry name" value="ClpP/crotonase"/>
    <property type="match status" value="1"/>
</dbReference>
<gene>
    <name evidence="5" type="ORF">NKI27_02250</name>
</gene>
<dbReference type="NCBIfam" id="NF004127">
    <property type="entry name" value="PRK05617.1"/>
    <property type="match status" value="1"/>
</dbReference>
<keyword evidence="3" id="KW-0378">Hydrolase</keyword>
<evidence type="ECO:0000259" key="4">
    <source>
        <dbReference type="Pfam" id="PF16113"/>
    </source>
</evidence>
<dbReference type="PANTHER" id="PTHR43176">
    <property type="entry name" value="3-HYDROXYISOBUTYRYL-COA HYDROLASE-RELATED"/>
    <property type="match status" value="1"/>
</dbReference>
<evidence type="ECO:0000256" key="2">
    <source>
        <dbReference type="ARBA" id="ARBA00011915"/>
    </source>
</evidence>
<proteinExistence type="predicted"/>
<evidence type="ECO:0000313" key="5">
    <source>
        <dbReference type="EMBL" id="UZE96595.1"/>
    </source>
</evidence>
<reference evidence="5" key="1">
    <citation type="submission" date="2022-06" db="EMBL/GenBank/DDBJ databases">
        <title>Alkalimarinus sp. nov., isolated from gut of a Alitta virens.</title>
        <authorList>
            <person name="Yang A.I."/>
            <person name="Shin N.-R."/>
        </authorList>
    </citation>
    <scope>NUCLEOTIDE SEQUENCE</scope>
    <source>
        <strain evidence="5">A2M4</strain>
    </source>
</reference>
<dbReference type="RefSeq" id="WP_265048079.1">
    <property type="nucleotide sequence ID" value="NZ_CP100390.1"/>
</dbReference>
<dbReference type="EMBL" id="CP100390">
    <property type="protein sequence ID" value="UZE96595.1"/>
    <property type="molecule type" value="Genomic_DNA"/>
</dbReference>
<dbReference type="InterPro" id="IPR045004">
    <property type="entry name" value="ECH_dom"/>
</dbReference>
<comment type="catalytic activity">
    <reaction evidence="1">
        <text>3-hydroxy-2-methylpropanoyl-CoA + H2O = 3-hydroxy-2-methylpropanoate + CoA + H(+)</text>
        <dbReference type="Rhea" id="RHEA:20888"/>
        <dbReference type="ChEBI" id="CHEBI:11805"/>
        <dbReference type="ChEBI" id="CHEBI:15377"/>
        <dbReference type="ChEBI" id="CHEBI:15378"/>
        <dbReference type="ChEBI" id="CHEBI:57287"/>
        <dbReference type="ChEBI" id="CHEBI:57340"/>
        <dbReference type="EC" id="3.1.2.4"/>
    </reaction>
</comment>
<organism evidence="5 6">
    <name type="scientific">Alkalimarinus alittae</name>
    <dbReference type="NCBI Taxonomy" id="2961619"/>
    <lineage>
        <taxon>Bacteria</taxon>
        <taxon>Pseudomonadati</taxon>
        <taxon>Pseudomonadota</taxon>
        <taxon>Gammaproteobacteria</taxon>
        <taxon>Alteromonadales</taxon>
        <taxon>Alteromonadaceae</taxon>
        <taxon>Alkalimarinus</taxon>
    </lineage>
</organism>
<evidence type="ECO:0000313" key="6">
    <source>
        <dbReference type="Proteomes" id="UP001163739"/>
    </source>
</evidence>
<dbReference type="Gene3D" id="3.90.226.10">
    <property type="entry name" value="2-enoyl-CoA Hydratase, Chain A, domain 1"/>
    <property type="match status" value="1"/>
</dbReference>
<protein>
    <recommendedName>
        <fullName evidence="2">3-hydroxyisobutyryl-CoA hydrolase</fullName>
        <ecNumber evidence="2">3.1.2.4</ecNumber>
    </recommendedName>
</protein>
<dbReference type="CDD" id="cd06558">
    <property type="entry name" value="crotonase-like"/>
    <property type="match status" value="1"/>
</dbReference>
<dbReference type="PANTHER" id="PTHR43176:SF3">
    <property type="entry name" value="3-HYDROXYISOBUTYRYL-COA HYDROLASE, MITOCHONDRIAL"/>
    <property type="match status" value="1"/>
</dbReference>
<dbReference type="InterPro" id="IPR032259">
    <property type="entry name" value="HIBYL-CoA-H"/>
</dbReference>
<dbReference type="Proteomes" id="UP001163739">
    <property type="component" value="Chromosome"/>
</dbReference>
<dbReference type="Pfam" id="PF16113">
    <property type="entry name" value="ECH_2"/>
    <property type="match status" value="1"/>
</dbReference>
<evidence type="ECO:0000256" key="1">
    <source>
        <dbReference type="ARBA" id="ARBA00001709"/>
    </source>
</evidence>
<dbReference type="InterPro" id="IPR029045">
    <property type="entry name" value="ClpP/crotonase-like_dom_sf"/>
</dbReference>
<keyword evidence="6" id="KW-1185">Reference proteome</keyword>
<feature type="domain" description="Enoyl-CoA hydratase/isomerase" evidence="4">
    <location>
        <begin position="20"/>
        <end position="359"/>
    </location>
</feature>